<dbReference type="GO" id="GO:0051539">
    <property type="term" value="F:4 iron, 4 sulfur cluster binding"/>
    <property type="evidence" value="ECO:0007669"/>
    <property type="project" value="TreeGrafter"/>
</dbReference>
<evidence type="ECO:0008006" key="5">
    <source>
        <dbReference type="Google" id="ProtNLM"/>
    </source>
</evidence>
<evidence type="ECO:0000313" key="3">
    <source>
        <dbReference type="EMBL" id="CAH0387879.1"/>
    </source>
</evidence>
<dbReference type="GO" id="GO:0032981">
    <property type="term" value="P:mitochondrial respiratory chain complex I assembly"/>
    <property type="evidence" value="ECO:0007669"/>
    <property type="project" value="TreeGrafter"/>
</dbReference>
<gene>
    <name evidence="3" type="ORF">BEMITA_LOCUS6842</name>
</gene>
<dbReference type="SUPFAM" id="SSF52540">
    <property type="entry name" value="P-loop containing nucleoside triphosphate hydrolases"/>
    <property type="match status" value="1"/>
</dbReference>
<dbReference type="InterPro" id="IPR044304">
    <property type="entry name" value="NUBPL-like"/>
</dbReference>
<keyword evidence="1" id="KW-0547">Nucleotide-binding</keyword>
<dbReference type="PANTHER" id="PTHR42961">
    <property type="entry name" value="IRON-SULFUR PROTEIN NUBPL"/>
    <property type="match status" value="1"/>
</dbReference>
<evidence type="ECO:0000256" key="1">
    <source>
        <dbReference type="ARBA" id="ARBA00022741"/>
    </source>
</evidence>
<proteinExistence type="predicted"/>
<organism evidence="3 4">
    <name type="scientific">Bemisia tabaci</name>
    <name type="common">Sweetpotato whitefly</name>
    <name type="synonym">Aleurodes tabaci</name>
    <dbReference type="NCBI Taxonomy" id="7038"/>
    <lineage>
        <taxon>Eukaryota</taxon>
        <taxon>Metazoa</taxon>
        <taxon>Ecdysozoa</taxon>
        <taxon>Arthropoda</taxon>
        <taxon>Hexapoda</taxon>
        <taxon>Insecta</taxon>
        <taxon>Pterygota</taxon>
        <taxon>Neoptera</taxon>
        <taxon>Paraneoptera</taxon>
        <taxon>Hemiptera</taxon>
        <taxon>Sternorrhyncha</taxon>
        <taxon>Aleyrodoidea</taxon>
        <taxon>Aleyrodidae</taxon>
        <taxon>Aleyrodinae</taxon>
        <taxon>Bemisia</taxon>
    </lineage>
</organism>
<protein>
    <recommendedName>
        <fullName evidence="5">Mrp</fullName>
    </recommendedName>
</protein>
<reference evidence="3" key="1">
    <citation type="submission" date="2021-12" db="EMBL/GenBank/DDBJ databases">
        <authorList>
            <person name="King R."/>
        </authorList>
    </citation>
    <scope>NUCLEOTIDE SEQUENCE</scope>
</reference>
<dbReference type="Pfam" id="PF10609">
    <property type="entry name" value="ParA"/>
    <property type="match status" value="1"/>
</dbReference>
<name>A0A9P0AAX5_BEMTA</name>
<dbReference type="Proteomes" id="UP001152759">
    <property type="component" value="Chromosome 4"/>
</dbReference>
<dbReference type="GO" id="GO:0016226">
    <property type="term" value="P:iron-sulfur cluster assembly"/>
    <property type="evidence" value="ECO:0007669"/>
    <property type="project" value="InterPro"/>
</dbReference>
<evidence type="ECO:0000313" key="4">
    <source>
        <dbReference type="Proteomes" id="UP001152759"/>
    </source>
</evidence>
<dbReference type="InterPro" id="IPR033756">
    <property type="entry name" value="YlxH/NBP35"/>
</dbReference>
<dbReference type="AlphaFoldDB" id="A0A9P0AAX5"/>
<dbReference type="GO" id="GO:0005739">
    <property type="term" value="C:mitochondrion"/>
    <property type="evidence" value="ECO:0007669"/>
    <property type="project" value="TreeGrafter"/>
</dbReference>
<accession>A0A9P0AAX5</accession>
<dbReference type="InterPro" id="IPR027417">
    <property type="entry name" value="P-loop_NTPase"/>
</dbReference>
<dbReference type="Gene3D" id="3.40.50.300">
    <property type="entry name" value="P-loop containing nucleotide triphosphate hydrolases"/>
    <property type="match status" value="1"/>
</dbReference>
<sequence>MIFESIRASMLSRLRLQNMAKQVRSESTAQDPAGRQRELMAKGLPKKKPILGVKQILLVASGKGGVGKTTTSVNLAVALKTLSPHREIGLLDADVFGPSVPLMMNLQSESPLLTEGLYGSNKKMN</sequence>
<dbReference type="EMBL" id="OU963865">
    <property type="protein sequence ID" value="CAH0387879.1"/>
    <property type="molecule type" value="Genomic_DNA"/>
</dbReference>
<keyword evidence="2" id="KW-0067">ATP-binding</keyword>
<dbReference type="PANTHER" id="PTHR42961:SF2">
    <property type="entry name" value="IRON-SULFUR PROTEIN NUBPL"/>
    <property type="match status" value="1"/>
</dbReference>
<dbReference type="GO" id="GO:0005524">
    <property type="term" value="F:ATP binding"/>
    <property type="evidence" value="ECO:0007669"/>
    <property type="project" value="UniProtKB-KW"/>
</dbReference>
<evidence type="ECO:0000256" key="2">
    <source>
        <dbReference type="ARBA" id="ARBA00022840"/>
    </source>
</evidence>
<keyword evidence="4" id="KW-1185">Reference proteome</keyword>